<dbReference type="EMBL" id="JAAIJR010000135">
    <property type="protein sequence ID" value="NEX22883.1"/>
    <property type="molecule type" value="Genomic_DNA"/>
</dbReference>
<comment type="caution">
    <text evidence="7">The sequence shown here is derived from an EMBL/GenBank/DDBJ whole genome shotgun (WGS) entry which is preliminary data.</text>
</comment>
<gene>
    <name evidence="7" type="ORF">G3480_21700</name>
</gene>
<dbReference type="PIRSF" id="PIRSF019239">
    <property type="entry name" value="MrpE"/>
    <property type="match status" value="1"/>
</dbReference>
<evidence type="ECO:0000256" key="4">
    <source>
        <dbReference type="ARBA" id="ARBA00022692"/>
    </source>
</evidence>
<dbReference type="Pfam" id="PF01899">
    <property type="entry name" value="MNHE"/>
    <property type="match status" value="1"/>
</dbReference>
<evidence type="ECO:0000256" key="1">
    <source>
        <dbReference type="ARBA" id="ARBA00004651"/>
    </source>
</evidence>
<name>A0A6P1E0W7_9GAMM</name>
<dbReference type="AlphaFoldDB" id="A0A6P1E0W7"/>
<keyword evidence="4" id="KW-0812">Transmembrane</keyword>
<dbReference type="RefSeq" id="WP_164655984.1">
    <property type="nucleotide sequence ID" value="NZ_JAAIJR010000135.1"/>
</dbReference>
<organism evidence="7 8">
    <name type="scientific">Thiorhodococcus mannitoliphagus</name>
    <dbReference type="NCBI Taxonomy" id="329406"/>
    <lineage>
        <taxon>Bacteria</taxon>
        <taxon>Pseudomonadati</taxon>
        <taxon>Pseudomonadota</taxon>
        <taxon>Gammaproteobacteria</taxon>
        <taxon>Chromatiales</taxon>
        <taxon>Chromatiaceae</taxon>
        <taxon>Thiorhodococcus</taxon>
    </lineage>
</organism>
<evidence type="ECO:0000256" key="2">
    <source>
        <dbReference type="ARBA" id="ARBA00006228"/>
    </source>
</evidence>
<evidence type="ECO:0000256" key="6">
    <source>
        <dbReference type="ARBA" id="ARBA00023136"/>
    </source>
</evidence>
<protein>
    <submittedName>
        <fullName evidence="7">Na+/H+ antiporter subunit E</fullName>
    </submittedName>
</protein>
<keyword evidence="5" id="KW-1133">Transmembrane helix</keyword>
<accession>A0A6P1E0W7</accession>
<evidence type="ECO:0000256" key="5">
    <source>
        <dbReference type="ARBA" id="ARBA00022989"/>
    </source>
</evidence>
<dbReference type="Proteomes" id="UP000471640">
    <property type="component" value="Unassembled WGS sequence"/>
</dbReference>
<reference evidence="7 8" key="2">
    <citation type="submission" date="2020-02" db="EMBL/GenBank/DDBJ databases">
        <title>Genome sequences of Thiorhodococcus mannitoliphagus and Thiorhodococcus minor, purple sulfur photosynthetic bacteria in the gammaproteobacterial family, Chromatiaceae.</title>
        <authorList>
            <person name="Aviles F.A."/>
            <person name="Meyer T.E."/>
            <person name="Kyndt J.A."/>
        </authorList>
    </citation>
    <scope>NUCLEOTIDE SEQUENCE [LARGE SCALE GENOMIC DNA]</scope>
    <source>
        <strain evidence="7 8">DSM 18266</strain>
    </source>
</reference>
<evidence type="ECO:0000313" key="8">
    <source>
        <dbReference type="Proteomes" id="UP000471640"/>
    </source>
</evidence>
<dbReference type="PANTHER" id="PTHR34584">
    <property type="entry name" value="NA(+)/H(+) ANTIPORTER SUBUNIT E1"/>
    <property type="match status" value="1"/>
</dbReference>
<evidence type="ECO:0000256" key="3">
    <source>
        <dbReference type="ARBA" id="ARBA00022475"/>
    </source>
</evidence>
<comment type="similarity">
    <text evidence="2">Belongs to the CPA3 antiporters (TC 2.A.63) subunit E family.</text>
</comment>
<keyword evidence="8" id="KW-1185">Reference proteome</keyword>
<sequence>MPHRLQLGLILFIVWLGLTNSLDPQELVAGLLVSAAVVWLAVPARPAGASDRSWRLLPLLAYLPVFLKNLFLSNIDVARRVLSPSLPINPGIVRVKTQLKEPYQRLILANSITLTPGTVTLEMEGEDMYVHWIDVKETDPERAGAAIKDEMEKAIARI</sequence>
<keyword evidence="3" id="KW-1003">Cell membrane</keyword>
<dbReference type="GO" id="GO:0005886">
    <property type="term" value="C:plasma membrane"/>
    <property type="evidence" value="ECO:0007669"/>
    <property type="project" value="UniProtKB-SubCell"/>
</dbReference>
<keyword evidence="6" id="KW-0472">Membrane</keyword>
<dbReference type="GO" id="GO:0008324">
    <property type="term" value="F:monoatomic cation transmembrane transporter activity"/>
    <property type="evidence" value="ECO:0007669"/>
    <property type="project" value="InterPro"/>
</dbReference>
<reference evidence="8" key="1">
    <citation type="journal article" date="2020" name="Microbiol. Resour. Announc.">
        <title>Draft Genome Sequences of Thiorhodococcus mannitoliphagus and Thiorhodococcus minor, Purple Sulfur Photosynthetic Bacteria in the Gammaproteobacterial Family Chromatiaceae.</title>
        <authorList>
            <person name="Aviles F.A."/>
            <person name="Meyer T.E."/>
            <person name="Kyndt J.A."/>
        </authorList>
    </citation>
    <scope>NUCLEOTIDE SEQUENCE [LARGE SCALE GENOMIC DNA]</scope>
    <source>
        <strain evidence="8">DSM 18266</strain>
    </source>
</reference>
<dbReference type="InterPro" id="IPR002758">
    <property type="entry name" value="Cation_antiport_E"/>
</dbReference>
<evidence type="ECO:0000313" key="7">
    <source>
        <dbReference type="EMBL" id="NEX22883.1"/>
    </source>
</evidence>
<proteinExistence type="inferred from homology"/>
<comment type="subcellular location">
    <subcellularLocation>
        <location evidence="1">Cell membrane</location>
        <topology evidence="1">Multi-pass membrane protein</topology>
    </subcellularLocation>
</comment>
<dbReference type="PANTHER" id="PTHR34584:SF1">
    <property type="entry name" value="NA(+)_H(+) ANTIPORTER SUBUNIT E1"/>
    <property type="match status" value="1"/>
</dbReference>